<sequence>MVLRGDLFGVFAVMLCVVAWWGARLVMLPLCCLGVSVVASGRVVPAIGQKSLQARPIFVVRRYWRWFCVALLCSARD</sequence>
<dbReference type="EMBL" id="JAGTJQ010000011">
    <property type="protein sequence ID" value="KAH7018504.1"/>
    <property type="molecule type" value="Genomic_DNA"/>
</dbReference>
<organism evidence="2 3">
    <name type="scientific">Microdochium trichocladiopsis</name>
    <dbReference type="NCBI Taxonomy" id="1682393"/>
    <lineage>
        <taxon>Eukaryota</taxon>
        <taxon>Fungi</taxon>
        <taxon>Dikarya</taxon>
        <taxon>Ascomycota</taxon>
        <taxon>Pezizomycotina</taxon>
        <taxon>Sordariomycetes</taxon>
        <taxon>Xylariomycetidae</taxon>
        <taxon>Xylariales</taxon>
        <taxon>Microdochiaceae</taxon>
        <taxon>Microdochium</taxon>
    </lineage>
</organism>
<evidence type="ECO:0000313" key="2">
    <source>
        <dbReference type="EMBL" id="KAH7018504.1"/>
    </source>
</evidence>
<proteinExistence type="predicted"/>
<accession>A0A9P8XUS7</accession>
<dbReference type="AlphaFoldDB" id="A0A9P8XUS7"/>
<keyword evidence="1" id="KW-0812">Transmembrane</keyword>
<dbReference type="Proteomes" id="UP000756346">
    <property type="component" value="Unassembled WGS sequence"/>
</dbReference>
<keyword evidence="1" id="KW-1133">Transmembrane helix</keyword>
<reference evidence="2" key="1">
    <citation type="journal article" date="2021" name="Nat. Commun.">
        <title>Genetic determinants of endophytism in the Arabidopsis root mycobiome.</title>
        <authorList>
            <person name="Mesny F."/>
            <person name="Miyauchi S."/>
            <person name="Thiergart T."/>
            <person name="Pickel B."/>
            <person name="Atanasova L."/>
            <person name="Karlsson M."/>
            <person name="Huettel B."/>
            <person name="Barry K.W."/>
            <person name="Haridas S."/>
            <person name="Chen C."/>
            <person name="Bauer D."/>
            <person name="Andreopoulos W."/>
            <person name="Pangilinan J."/>
            <person name="LaButti K."/>
            <person name="Riley R."/>
            <person name="Lipzen A."/>
            <person name="Clum A."/>
            <person name="Drula E."/>
            <person name="Henrissat B."/>
            <person name="Kohler A."/>
            <person name="Grigoriev I.V."/>
            <person name="Martin F.M."/>
            <person name="Hacquard S."/>
        </authorList>
    </citation>
    <scope>NUCLEOTIDE SEQUENCE</scope>
    <source>
        <strain evidence="2">MPI-CAGE-CH-0230</strain>
    </source>
</reference>
<dbReference type="RefSeq" id="XP_046006771.1">
    <property type="nucleotide sequence ID" value="XM_046155571.1"/>
</dbReference>
<name>A0A9P8XUS7_9PEZI</name>
<keyword evidence="1" id="KW-0472">Membrane</keyword>
<comment type="caution">
    <text evidence="2">The sequence shown here is derived from an EMBL/GenBank/DDBJ whole genome shotgun (WGS) entry which is preliminary data.</text>
</comment>
<dbReference type="GeneID" id="70185117"/>
<gene>
    <name evidence="2" type="ORF">B0I36DRAFT_336100</name>
</gene>
<keyword evidence="3" id="KW-1185">Reference proteome</keyword>
<feature type="transmembrane region" description="Helical" evidence="1">
    <location>
        <begin position="7"/>
        <end position="23"/>
    </location>
</feature>
<evidence type="ECO:0000313" key="3">
    <source>
        <dbReference type="Proteomes" id="UP000756346"/>
    </source>
</evidence>
<protein>
    <submittedName>
        <fullName evidence="2">Uncharacterized protein</fullName>
    </submittedName>
</protein>
<evidence type="ECO:0000256" key="1">
    <source>
        <dbReference type="SAM" id="Phobius"/>
    </source>
</evidence>